<dbReference type="SUPFAM" id="SSF50249">
    <property type="entry name" value="Nucleic acid-binding proteins"/>
    <property type="match status" value="1"/>
</dbReference>
<evidence type="ECO:0000256" key="3">
    <source>
        <dbReference type="PIRNR" id="PIRNR002070"/>
    </source>
</evidence>
<dbReference type="NCBIfam" id="TIGR00621">
    <property type="entry name" value="ssb"/>
    <property type="match status" value="1"/>
</dbReference>
<dbReference type="PANTHER" id="PTHR10302:SF27">
    <property type="entry name" value="SINGLE-STRANDED DNA-BINDING PROTEIN"/>
    <property type="match status" value="1"/>
</dbReference>
<dbReference type="HAMAP" id="MF_00984">
    <property type="entry name" value="SSB"/>
    <property type="match status" value="1"/>
</dbReference>
<name>A0ABP3UYQ0_9CLOT</name>
<evidence type="ECO:0000313" key="4">
    <source>
        <dbReference type="EMBL" id="GAA0745052.1"/>
    </source>
</evidence>
<keyword evidence="5" id="KW-1185">Reference proteome</keyword>
<dbReference type="PANTHER" id="PTHR10302">
    <property type="entry name" value="SINGLE-STRANDED DNA-BINDING PROTEIN"/>
    <property type="match status" value="1"/>
</dbReference>
<comment type="subunit">
    <text evidence="2">Homotetramer.</text>
</comment>
<sequence>MNKVMLIGRLVRDAELKKIEDRELSILTFTLAVNRHYKKEDKADFIPVVIFGKHAEVLSKYMVKGKLVGVEGKLQTRLYTNKEGLKKKYMEVICSDVRFLDPKKLDEVVNS</sequence>
<accession>A0ABP3UYQ0</accession>
<evidence type="ECO:0000313" key="5">
    <source>
        <dbReference type="Proteomes" id="UP001501510"/>
    </source>
</evidence>
<organism evidence="4 5">
    <name type="scientific">Clostridium oceanicum</name>
    <dbReference type="NCBI Taxonomy" id="1543"/>
    <lineage>
        <taxon>Bacteria</taxon>
        <taxon>Bacillati</taxon>
        <taxon>Bacillota</taxon>
        <taxon>Clostridia</taxon>
        <taxon>Eubacteriales</taxon>
        <taxon>Clostridiaceae</taxon>
        <taxon>Clostridium</taxon>
    </lineage>
</organism>
<dbReference type="GO" id="GO:0003677">
    <property type="term" value="F:DNA binding"/>
    <property type="evidence" value="ECO:0007669"/>
    <property type="project" value="UniProtKB-KW"/>
</dbReference>
<comment type="caution">
    <text evidence="2">Lacks conserved residue(s) required for the propagation of feature annotation.</text>
</comment>
<dbReference type="PROSITE" id="PS50935">
    <property type="entry name" value="SSB"/>
    <property type="match status" value="1"/>
</dbReference>
<dbReference type="CDD" id="cd04496">
    <property type="entry name" value="SSB_OBF"/>
    <property type="match status" value="1"/>
</dbReference>
<dbReference type="InterPro" id="IPR000424">
    <property type="entry name" value="Primosome_PriB/ssb"/>
</dbReference>
<evidence type="ECO:0000256" key="1">
    <source>
        <dbReference type="ARBA" id="ARBA00023125"/>
    </source>
</evidence>
<dbReference type="RefSeq" id="WP_343762950.1">
    <property type="nucleotide sequence ID" value="NZ_BAAACG010000013.1"/>
</dbReference>
<dbReference type="InterPro" id="IPR011344">
    <property type="entry name" value="ssDNA-bd"/>
</dbReference>
<dbReference type="InterPro" id="IPR012340">
    <property type="entry name" value="NA-bd_OB-fold"/>
</dbReference>
<dbReference type="Pfam" id="PF00436">
    <property type="entry name" value="SSB"/>
    <property type="match status" value="1"/>
</dbReference>
<proteinExistence type="inferred from homology"/>
<protein>
    <recommendedName>
        <fullName evidence="2 3">Single-stranded DNA-binding protein</fullName>
        <shortName evidence="2">SSB</shortName>
    </recommendedName>
</protein>
<evidence type="ECO:0000256" key="2">
    <source>
        <dbReference type="HAMAP-Rule" id="MF_00984"/>
    </source>
</evidence>
<comment type="caution">
    <text evidence="4">The sequence shown here is derived from an EMBL/GenBank/DDBJ whole genome shotgun (WGS) entry which is preliminary data.</text>
</comment>
<gene>
    <name evidence="4" type="ORF">GCM10008906_30890</name>
</gene>
<dbReference type="EMBL" id="BAAACG010000013">
    <property type="protein sequence ID" value="GAA0745052.1"/>
    <property type="molecule type" value="Genomic_DNA"/>
</dbReference>
<keyword evidence="1 2" id="KW-0238">DNA-binding</keyword>
<dbReference type="PIRSF" id="PIRSF002070">
    <property type="entry name" value="SSB"/>
    <property type="match status" value="1"/>
</dbReference>
<dbReference type="Proteomes" id="UP001501510">
    <property type="component" value="Unassembled WGS sequence"/>
</dbReference>
<dbReference type="Gene3D" id="2.40.50.140">
    <property type="entry name" value="Nucleic acid-binding proteins"/>
    <property type="match status" value="1"/>
</dbReference>
<reference evidence="5" key="1">
    <citation type="journal article" date="2019" name="Int. J. Syst. Evol. Microbiol.">
        <title>The Global Catalogue of Microorganisms (GCM) 10K type strain sequencing project: providing services to taxonomists for standard genome sequencing and annotation.</title>
        <authorList>
            <consortium name="The Broad Institute Genomics Platform"/>
            <consortium name="The Broad Institute Genome Sequencing Center for Infectious Disease"/>
            <person name="Wu L."/>
            <person name="Ma J."/>
        </authorList>
    </citation>
    <scope>NUCLEOTIDE SEQUENCE [LARGE SCALE GENOMIC DNA]</scope>
    <source>
        <strain evidence="5">JCM 1407</strain>
    </source>
</reference>